<reference evidence="1" key="2">
    <citation type="journal article" date="2015" name="Data Brief">
        <title>Shoot transcriptome of the giant reed, Arundo donax.</title>
        <authorList>
            <person name="Barrero R.A."/>
            <person name="Guerrero F.D."/>
            <person name="Moolhuijzen P."/>
            <person name="Goolsby J.A."/>
            <person name="Tidwell J."/>
            <person name="Bellgard S.E."/>
            <person name="Bellgard M.I."/>
        </authorList>
    </citation>
    <scope>NUCLEOTIDE SEQUENCE</scope>
    <source>
        <tissue evidence="1">Shoot tissue taken approximately 20 cm above the soil surface</tissue>
    </source>
</reference>
<organism evidence="1">
    <name type="scientific">Arundo donax</name>
    <name type="common">Giant reed</name>
    <name type="synonym">Donax arundinaceus</name>
    <dbReference type="NCBI Taxonomy" id="35708"/>
    <lineage>
        <taxon>Eukaryota</taxon>
        <taxon>Viridiplantae</taxon>
        <taxon>Streptophyta</taxon>
        <taxon>Embryophyta</taxon>
        <taxon>Tracheophyta</taxon>
        <taxon>Spermatophyta</taxon>
        <taxon>Magnoliopsida</taxon>
        <taxon>Liliopsida</taxon>
        <taxon>Poales</taxon>
        <taxon>Poaceae</taxon>
        <taxon>PACMAD clade</taxon>
        <taxon>Arundinoideae</taxon>
        <taxon>Arundineae</taxon>
        <taxon>Arundo</taxon>
    </lineage>
</organism>
<dbReference type="AlphaFoldDB" id="A0A0A8Y9X5"/>
<sequence length="31" mass="3579">MAIHPVSPPIAIHSREPIYLFHCMVQPIYSM</sequence>
<reference evidence="1" key="1">
    <citation type="submission" date="2014-09" db="EMBL/GenBank/DDBJ databases">
        <authorList>
            <person name="Magalhaes I.L.F."/>
            <person name="Oliveira U."/>
            <person name="Santos F.R."/>
            <person name="Vidigal T.H.D.A."/>
            <person name="Brescovit A.D."/>
            <person name="Santos A.J."/>
        </authorList>
    </citation>
    <scope>NUCLEOTIDE SEQUENCE</scope>
    <source>
        <tissue evidence="1">Shoot tissue taken approximately 20 cm above the soil surface</tissue>
    </source>
</reference>
<dbReference type="EMBL" id="GBRH01275226">
    <property type="protein sequence ID" value="JAD22669.1"/>
    <property type="molecule type" value="Transcribed_RNA"/>
</dbReference>
<proteinExistence type="predicted"/>
<protein>
    <submittedName>
        <fullName evidence="1">Uncharacterized protein</fullName>
    </submittedName>
</protein>
<accession>A0A0A8Y9X5</accession>
<name>A0A0A8Y9X5_ARUDO</name>
<evidence type="ECO:0000313" key="1">
    <source>
        <dbReference type="EMBL" id="JAD22669.1"/>
    </source>
</evidence>